<accession>A0AAD2HY86</accession>
<keyword evidence="4" id="KW-1185">Reference proteome</keyword>
<sequence length="618" mass="66781">MVSVTECSSFSVPGSKITAAAMNASQIYIASDTGTLVCLEANYGNKLEPKYTSAPGLLGWGQVSAISCSPPLAGADASEYVIIAYWGDNKIQVLRQKGKGFEVVHTTETLRAVVRNLALCDFGSVEEPRPYLLAGLGDGTLLTFTWSEGRLLDQQAANMGDLPVFLSPCNVQGKNALLAAGSRTAVLSWQTDRIHHSPVVLNNLSAVAPFSNQSYPGALILANESGLIIGEVKSVEQMDIQSIPFGPDVPQKIVYEPSLKAFGVAFSKTEPVRVGSEELSITSTFRILDDVNFETLGEYTCPVDEEITCITSIQDSRSAFFCAGTDKDSDGGRVLVFALRDMNPSLAACVDVPGCVYCITRINDLIAVGVDSAVIIFRIESAEDCSLVEVSRININYFVTSLAAVGNRLILGDQICSITVLELDEDLRLKTLGRDMSPLGPVAVQALSSGQDFIAANDRLNLISFTLEQTDQSSKLSRDGFFYQGDLISKIVPGSMADSNTPALRPIQMFFTSSGRIGVIVDITDDPLALELTALHRNIVGALPEGHLHTQYRAPKHTARKRTVETAYGFLDGDFMEQMLTMSPAALDRVVTGSNDAERLQRPLDDFRELLKSLQALH</sequence>
<evidence type="ECO:0000259" key="2">
    <source>
        <dbReference type="Pfam" id="PF23726"/>
    </source>
</evidence>
<dbReference type="Pfam" id="PF03178">
    <property type="entry name" value="CPSF_A"/>
    <property type="match status" value="1"/>
</dbReference>
<dbReference type="InterPro" id="IPR015943">
    <property type="entry name" value="WD40/YVTN_repeat-like_dom_sf"/>
</dbReference>
<comment type="caution">
    <text evidence="3">The sequence shown here is derived from an EMBL/GenBank/DDBJ whole genome shotgun (WGS) entry which is preliminary data.</text>
</comment>
<dbReference type="InterPro" id="IPR050358">
    <property type="entry name" value="RSE1/DDB1/CFT1"/>
</dbReference>
<gene>
    <name evidence="3" type="ORF">MYCIT1_LOCUS37531</name>
</gene>
<dbReference type="InterPro" id="IPR058543">
    <property type="entry name" value="Beta-prop_RSE1/DDB1/CPSF1_2nd"/>
</dbReference>
<dbReference type="Proteomes" id="UP001295794">
    <property type="component" value="Unassembled WGS sequence"/>
</dbReference>
<evidence type="ECO:0000313" key="3">
    <source>
        <dbReference type="EMBL" id="CAK5284353.1"/>
    </source>
</evidence>
<dbReference type="EMBL" id="CAVNYO010000478">
    <property type="protein sequence ID" value="CAK5284353.1"/>
    <property type="molecule type" value="Genomic_DNA"/>
</dbReference>
<dbReference type="SUPFAM" id="SSF50978">
    <property type="entry name" value="WD40 repeat-like"/>
    <property type="match status" value="1"/>
</dbReference>
<dbReference type="AlphaFoldDB" id="A0AAD2HY86"/>
<name>A0AAD2HY86_9AGAR</name>
<protein>
    <recommendedName>
        <fullName evidence="5">DNA damage-binding protein 1</fullName>
    </recommendedName>
</protein>
<evidence type="ECO:0000259" key="1">
    <source>
        <dbReference type="Pfam" id="PF03178"/>
    </source>
</evidence>
<evidence type="ECO:0008006" key="5">
    <source>
        <dbReference type="Google" id="ProtNLM"/>
    </source>
</evidence>
<dbReference type="Gene3D" id="2.130.10.10">
    <property type="entry name" value="YVTN repeat-like/Quinoprotein amine dehydrogenase"/>
    <property type="match status" value="1"/>
</dbReference>
<dbReference type="GO" id="GO:0003676">
    <property type="term" value="F:nucleic acid binding"/>
    <property type="evidence" value="ECO:0007669"/>
    <property type="project" value="InterPro"/>
</dbReference>
<dbReference type="GO" id="GO:0005634">
    <property type="term" value="C:nucleus"/>
    <property type="evidence" value="ECO:0007669"/>
    <property type="project" value="InterPro"/>
</dbReference>
<feature type="domain" description="RSE1/DDB1/CPSF1 second beta-propeller" evidence="2">
    <location>
        <begin position="13"/>
        <end position="231"/>
    </location>
</feature>
<dbReference type="InterPro" id="IPR036322">
    <property type="entry name" value="WD40_repeat_dom_sf"/>
</dbReference>
<evidence type="ECO:0000313" key="4">
    <source>
        <dbReference type="Proteomes" id="UP001295794"/>
    </source>
</evidence>
<dbReference type="PANTHER" id="PTHR10644">
    <property type="entry name" value="DNA REPAIR/RNA PROCESSING CPSF FAMILY"/>
    <property type="match status" value="1"/>
</dbReference>
<dbReference type="InterPro" id="IPR004871">
    <property type="entry name" value="RSE1/DDB1/CPSF1_C"/>
</dbReference>
<feature type="domain" description="RSE1/DDB1/CPSF1 C-terminal" evidence="1">
    <location>
        <begin position="283"/>
        <end position="580"/>
    </location>
</feature>
<dbReference type="Pfam" id="PF23726">
    <property type="entry name" value="Beta-prop_RSE1_2nd"/>
    <property type="match status" value="1"/>
</dbReference>
<reference evidence="3" key="1">
    <citation type="submission" date="2023-11" db="EMBL/GenBank/DDBJ databases">
        <authorList>
            <person name="De Vega J J."/>
            <person name="De Vega J J."/>
        </authorList>
    </citation>
    <scope>NUCLEOTIDE SEQUENCE</scope>
</reference>
<organism evidence="3 4">
    <name type="scientific">Mycena citricolor</name>
    <dbReference type="NCBI Taxonomy" id="2018698"/>
    <lineage>
        <taxon>Eukaryota</taxon>
        <taxon>Fungi</taxon>
        <taxon>Dikarya</taxon>
        <taxon>Basidiomycota</taxon>
        <taxon>Agaricomycotina</taxon>
        <taxon>Agaricomycetes</taxon>
        <taxon>Agaricomycetidae</taxon>
        <taxon>Agaricales</taxon>
        <taxon>Marasmiineae</taxon>
        <taxon>Mycenaceae</taxon>
        <taxon>Mycena</taxon>
    </lineage>
</organism>
<proteinExistence type="predicted"/>
<dbReference type="Gene3D" id="1.10.150.910">
    <property type="match status" value="1"/>
</dbReference>